<dbReference type="Gene3D" id="3.30.565.10">
    <property type="entry name" value="Histidine kinase-like ATPase, C-terminal domain"/>
    <property type="match status" value="1"/>
</dbReference>
<proteinExistence type="predicted"/>
<dbReference type="InterPro" id="IPR050482">
    <property type="entry name" value="Sensor_HK_TwoCompSys"/>
</dbReference>
<accession>C7Q0R9</accession>
<dbReference type="STRING" id="479433.Caci_0762"/>
<dbReference type="KEGG" id="cai:Caci_0762"/>
<protein>
    <submittedName>
        <fullName evidence="6">Histidine kinase</fullName>
    </submittedName>
</protein>
<dbReference type="AlphaFoldDB" id="C7Q0R9"/>
<gene>
    <name evidence="6" type="ordered locus">Caci_0762</name>
</gene>
<evidence type="ECO:0000256" key="4">
    <source>
        <dbReference type="SAM" id="Phobius"/>
    </source>
</evidence>
<feature type="transmembrane region" description="Helical" evidence="4">
    <location>
        <begin position="115"/>
        <end position="138"/>
    </location>
</feature>
<feature type="transmembrane region" description="Helical" evidence="4">
    <location>
        <begin position="159"/>
        <end position="178"/>
    </location>
</feature>
<dbReference type="InterPro" id="IPR011712">
    <property type="entry name" value="Sig_transdc_His_kin_sub3_dim/P"/>
</dbReference>
<dbReference type="InParanoid" id="C7Q0R9"/>
<dbReference type="PANTHER" id="PTHR24421:SF63">
    <property type="entry name" value="SENSOR HISTIDINE KINASE DESK"/>
    <property type="match status" value="1"/>
</dbReference>
<keyword evidence="2 6" id="KW-0418">Kinase</keyword>
<feature type="transmembrane region" description="Helical" evidence="4">
    <location>
        <begin position="76"/>
        <end position="95"/>
    </location>
</feature>
<dbReference type="Gene3D" id="1.20.5.1930">
    <property type="match status" value="1"/>
</dbReference>
<evidence type="ECO:0000256" key="2">
    <source>
        <dbReference type="ARBA" id="ARBA00022777"/>
    </source>
</evidence>
<feature type="transmembrane region" description="Helical" evidence="4">
    <location>
        <begin position="184"/>
        <end position="204"/>
    </location>
</feature>
<evidence type="ECO:0000313" key="7">
    <source>
        <dbReference type="Proteomes" id="UP000000851"/>
    </source>
</evidence>
<keyword evidence="1" id="KW-0808">Transferase</keyword>
<keyword evidence="4" id="KW-0812">Transmembrane</keyword>
<dbReference type="CDD" id="cd16917">
    <property type="entry name" value="HATPase_UhpB-NarQ-NarX-like"/>
    <property type="match status" value="1"/>
</dbReference>
<evidence type="ECO:0000313" key="6">
    <source>
        <dbReference type="EMBL" id="ACU69697.1"/>
    </source>
</evidence>
<evidence type="ECO:0000256" key="1">
    <source>
        <dbReference type="ARBA" id="ARBA00022679"/>
    </source>
</evidence>
<dbReference type="GO" id="GO:0016020">
    <property type="term" value="C:membrane"/>
    <property type="evidence" value="ECO:0007669"/>
    <property type="project" value="InterPro"/>
</dbReference>
<dbReference type="HOGENOM" id="CLU_000445_20_8_11"/>
<evidence type="ECO:0000259" key="5">
    <source>
        <dbReference type="Pfam" id="PF07730"/>
    </source>
</evidence>
<dbReference type="Pfam" id="PF07730">
    <property type="entry name" value="HisKA_3"/>
    <property type="match status" value="1"/>
</dbReference>
<keyword evidence="4" id="KW-0472">Membrane</keyword>
<dbReference type="EMBL" id="CP001700">
    <property type="protein sequence ID" value="ACU69697.1"/>
    <property type="molecule type" value="Genomic_DNA"/>
</dbReference>
<organism evidence="6 7">
    <name type="scientific">Catenulispora acidiphila (strain DSM 44928 / JCM 14897 / NBRC 102108 / NRRL B-24433 / ID139908)</name>
    <dbReference type="NCBI Taxonomy" id="479433"/>
    <lineage>
        <taxon>Bacteria</taxon>
        <taxon>Bacillati</taxon>
        <taxon>Actinomycetota</taxon>
        <taxon>Actinomycetes</taxon>
        <taxon>Catenulisporales</taxon>
        <taxon>Catenulisporaceae</taxon>
        <taxon>Catenulispora</taxon>
    </lineage>
</organism>
<keyword evidence="4" id="KW-1133">Transmembrane helix</keyword>
<dbReference type="Proteomes" id="UP000000851">
    <property type="component" value="Chromosome"/>
</dbReference>
<keyword evidence="7" id="KW-1185">Reference proteome</keyword>
<name>C7Q0R9_CATAD</name>
<dbReference type="InterPro" id="IPR036890">
    <property type="entry name" value="HATPase_C_sf"/>
</dbReference>
<reference evidence="6 7" key="1">
    <citation type="journal article" date="2009" name="Stand. Genomic Sci.">
        <title>Complete genome sequence of Catenulispora acidiphila type strain (ID 139908).</title>
        <authorList>
            <person name="Copeland A."/>
            <person name="Lapidus A."/>
            <person name="Glavina Del Rio T."/>
            <person name="Nolan M."/>
            <person name="Lucas S."/>
            <person name="Chen F."/>
            <person name="Tice H."/>
            <person name="Cheng J.F."/>
            <person name="Bruce D."/>
            <person name="Goodwin L."/>
            <person name="Pitluck S."/>
            <person name="Mikhailova N."/>
            <person name="Pati A."/>
            <person name="Ivanova N."/>
            <person name="Mavromatis K."/>
            <person name="Chen A."/>
            <person name="Palaniappan K."/>
            <person name="Chain P."/>
            <person name="Land M."/>
            <person name="Hauser L."/>
            <person name="Chang Y.J."/>
            <person name="Jeffries C.D."/>
            <person name="Chertkov O."/>
            <person name="Brettin T."/>
            <person name="Detter J.C."/>
            <person name="Han C."/>
            <person name="Ali Z."/>
            <person name="Tindall B.J."/>
            <person name="Goker M."/>
            <person name="Bristow J."/>
            <person name="Eisen J.A."/>
            <person name="Markowitz V."/>
            <person name="Hugenholtz P."/>
            <person name="Kyrpides N.C."/>
            <person name="Klenk H.P."/>
        </authorList>
    </citation>
    <scope>NUCLEOTIDE SEQUENCE [LARGE SCALE GENOMIC DNA]</scope>
    <source>
        <strain evidence="7">DSM 44928 / JCM 14897 / NBRC 102108 / NRRL B-24433 / ID139908</strain>
    </source>
</reference>
<dbReference type="SUPFAM" id="SSF55874">
    <property type="entry name" value="ATPase domain of HSP90 chaperone/DNA topoisomerase II/histidine kinase"/>
    <property type="match status" value="1"/>
</dbReference>
<evidence type="ECO:0000256" key="3">
    <source>
        <dbReference type="ARBA" id="ARBA00023012"/>
    </source>
</evidence>
<dbReference type="PANTHER" id="PTHR24421">
    <property type="entry name" value="NITRATE/NITRITE SENSOR PROTEIN NARX-RELATED"/>
    <property type="match status" value="1"/>
</dbReference>
<sequence>MWSERSAEGPSTAAEEGMAGAAETAGRSSVFEEPPLLMAAPRVGQPGRFKWLFAAVWLFYLVDPVTKAVHSDHSSAFKLLVYSLVAVFVVLYGWLAFSVYPRSGPIGAVSDSPPVVLPILVAMAVVAFVTSVAVYPELAGMWVYVGAGAGLGLSMEDKTAYRGVMAALALMTVCVLSSGALRSISTWLILAFPIFFAGMSTLGIRQMALLIGQLREARTQVAHLATNEERLRLARDLHDLTGHSLATITLKAELAQRMLAKARDAAPEGPTPRLDAALKEVQEIEQVSRQTLTDIRQAVSGYRRATLAVEVASAHAALDAAGIKLDAAPEVAAATGEFDPQSEAALAWSLREAVTNAIRHSGAARVEITLLPIGEEMVLTVRNDGYGLAATVGGTDECGGHGLTGLRERLDAVGGRLSVGGNDGDFRLVAAVPVVGS</sequence>
<dbReference type="GO" id="GO:0000155">
    <property type="term" value="F:phosphorelay sensor kinase activity"/>
    <property type="evidence" value="ECO:0007669"/>
    <property type="project" value="InterPro"/>
</dbReference>
<dbReference type="eggNOG" id="COG4585">
    <property type="taxonomic scope" value="Bacteria"/>
</dbReference>
<feature type="domain" description="Signal transduction histidine kinase subgroup 3 dimerisation and phosphoacceptor" evidence="5">
    <location>
        <begin position="229"/>
        <end position="306"/>
    </location>
</feature>
<dbReference type="GO" id="GO:0046983">
    <property type="term" value="F:protein dimerization activity"/>
    <property type="evidence" value="ECO:0007669"/>
    <property type="project" value="InterPro"/>
</dbReference>
<keyword evidence="3" id="KW-0902">Two-component regulatory system</keyword>